<dbReference type="Pfam" id="PF19781">
    <property type="entry name" value="DUF6266"/>
    <property type="match status" value="1"/>
</dbReference>
<evidence type="ECO:0000313" key="1">
    <source>
        <dbReference type="EMBL" id="SFG62344.1"/>
    </source>
</evidence>
<sequence length="215" mass="23521">MGNYSKGANGTISGKFGSVVGSSWRKVNYLRSLPKKSAKKASELQLAVQAKFTLSAAMLSPIKDILSLGFGDKKLGGLTGYNAAVRAFITTAIEGDYPDYTVSYPTMQLSKGTLAPLRQLHMLLEGNMLTINWIFIEKRGIHVDDKVIVVIYNKTSNLYDVEESAVRAGGTLSLELDGDVGDELHIWAFCVTRDERKVSPTQYLGKITLPELEAI</sequence>
<proteinExistence type="predicted"/>
<gene>
    <name evidence="1" type="ORF">SAMN04489864_101309</name>
</gene>
<dbReference type="InterPro" id="IPR046233">
    <property type="entry name" value="DUF6266"/>
</dbReference>
<name>A0A1I2TBB3_9SPHI</name>
<organism evidence="1 2">
    <name type="scientific">Pedobacter insulae</name>
    <dbReference type="NCBI Taxonomy" id="414048"/>
    <lineage>
        <taxon>Bacteria</taxon>
        <taxon>Pseudomonadati</taxon>
        <taxon>Bacteroidota</taxon>
        <taxon>Sphingobacteriia</taxon>
        <taxon>Sphingobacteriales</taxon>
        <taxon>Sphingobacteriaceae</taxon>
        <taxon>Pedobacter</taxon>
    </lineage>
</organism>
<evidence type="ECO:0000313" key="2">
    <source>
        <dbReference type="Proteomes" id="UP000199666"/>
    </source>
</evidence>
<accession>A0A1I2TBB3</accession>
<dbReference type="RefSeq" id="WP_090991788.1">
    <property type="nucleotide sequence ID" value="NZ_FOPP01000001.1"/>
</dbReference>
<dbReference type="STRING" id="414048.SAMN04489864_101309"/>
<dbReference type="Proteomes" id="UP000199666">
    <property type="component" value="Unassembled WGS sequence"/>
</dbReference>
<reference evidence="1 2" key="1">
    <citation type="submission" date="2016-10" db="EMBL/GenBank/DDBJ databases">
        <authorList>
            <person name="de Groot N.N."/>
        </authorList>
    </citation>
    <scope>NUCLEOTIDE SEQUENCE [LARGE SCALE GENOMIC DNA]</scope>
    <source>
        <strain evidence="1 2">DSM 18684</strain>
    </source>
</reference>
<keyword evidence="2" id="KW-1185">Reference proteome</keyword>
<dbReference type="AlphaFoldDB" id="A0A1I2TBB3"/>
<dbReference type="EMBL" id="FOPP01000001">
    <property type="protein sequence ID" value="SFG62344.1"/>
    <property type="molecule type" value="Genomic_DNA"/>
</dbReference>
<protein>
    <submittedName>
        <fullName evidence="1">Uncharacterized protein</fullName>
    </submittedName>
</protein>
<dbReference type="OrthoDB" id="665435at2"/>